<keyword evidence="3" id="KW-1185">Reference proteome</keyword>
<dbReference type="EMBL" id="AWUE01021683">
    <property type="protein sequence ID" value="OMO61350.1"/>
    <property type="molecule type" value="Genomic_DNA"/>
</dbReference>
<proteinExistence type="predicted"/>
<dbReference type="OrthoDB" id="1720913at2759"/>
<protein>
    <recommendedName>
        <fullName evidence="1">PH domain-containing protein</fullName>
    </recommendedName>
</protein>
<dbReference type="InterPro" id="IPR001849">
    <property type="entry name" value="PH_domain"/>
</dbReference>
<comment type="caution">
    <text evidence="2">The sequence shown here is derived from an EMBL/GenBank/DDBJ whole genome shotgun (WGS) entry which is preliminary data.</text>
</comment>
<accession>A0A1R3GTM4</accession>
<gene>
    <name evidence="2" type="ORF">COLO4_33452</name>
</gene>
<sequence>MPLQEENRRDDTAEEMRLTDVVLLKAESVADKVGWLEKLRNVVESKGAQLKGQSAPPMRSW</sequence>
<name>A0A1R3GTM4_9ROSI</name>
<reference evidence="3" key="1">
    <citation type="submission" date="2013-09" db="EMBL/GenBank/DDBJ databases">
        <title>Corchorus olitorius genome sequencing.</title>
        <authorList>
            <person name="Alam M."/>
            <person name="Haque M.S."/>
            <person name="Islam M.S."/>
            <person name="Emdad E.M."/>
            <person name="Islam M.M."/>
            <person name="Ahmed B."/>
            <person name="Halim A."/>
            <person name="Hossen Q.M.M."/>
            <person name="Hossain M.Z."/>
            <person name="Ahmed R."/>
            <person name="Khan M.M."/>
            <person name="Islam R."/>
            <person name="Rashid M.M."/>
            <person name="Khan S.A."/>
            <person name="Rahman M.S."/>
            <person name="Alam M."/>
            <person name="Yahiya A.S."/>
            <person name="Khan M.S."/>
            <person name="Azam M.S."/>
            <person name="Haque T."/>
            <person name="Lashkar M.Z.H."/>
            <person name="Akhand A.I."/>
            <person name="Morshed G."/>
            <person name="Roy S."/>
            <person name="Uddin K.S."/>
            <person name="Rabeya T."/>
            <person name="Hossain A.S."/>
            <person name="Chowdhury A."/>
            <person name="Snigdha A.R."/>
            <person name="Mortoza M.S."/>
            <person name="Matin S.A."/>
            <person name="Hoque S.M.E."/>
            <person name="Islam M.K."/>
            <person name="Roy D.K."/>
            <person name="Haider R."/>
            <person name="Moosa M.M."/>
            <person name="Elias S.M."/>
            <person name="Hasan A.M."/>
            <person name="Jahan S."/>
            <person name="Shafiuddin M."/>
            <person name="Mahmood N."/>
            <person name="Shommy N.S."/>
        </authorList>
    </citation>
    <scope>NUCLEOTIDE SEQUENCE [LARGE SCALE GENOMIC DNA]</scope>
    <source>
        <strain evidence="3">cv. O-4</strain>
    </source>
</reference>
<dbReference type="PROSITE" id="PS50003">
    <property type="entry name" value="PH_DOMAIN"/>
    <property type="match status" value="1"/>
</dbReference>
<organism evidence="2 3">
    <name type="scientific">Corchorus olitorius</name>
    <dbReference type="NCBI Taxonomy" id="93759"/>
    <lineage>
        <taxon>Eukaryota</taxon>
        <taxon>Viridiplantae</taxon>
        <taxon>Streptophyta</taxon>
        <taxon>Embryophyta</taxon>
        <taxon>Tracheophyta</taxon>
        <taxon>Spermatophyta</taxon>
        <taxon>Magnoliopsida</taxon>
        <taxon>eudicotyledons</taxon>
        <taxon>Gunneridae</taxon>
        <taxon>Pentapetalae</taxon>
        <taxon>rosids</taxon>
        <taxon>malvids</taxon>
        <taxon>Malvales</taxon>
        <taxon>Malvaceae</taxon>
        <taxon>Grewioideae</taxon>
        <taxon>Apeibeae</taxon>
        <taxon>Corchorus</taxon>
    </lineage>
</organism>
<feature type="domain" description="PH" evidence="1">
    <location>
        <begin position="1"/>
        <end position="44"/>
    </location>
</feature>
<dbReference type="Proteomes" id="UP000187203">
    <property type="component" value="Unassembled WGS sequence"/>
</dbReference>
<evidence type="ECO:0000313" key="2">
    <source>
        <dbReference type="EMBL" id="OMO61350.1"/>
    </source>
</evidence>
<dbReference type="AlphaFoldDB" id="A0A1R3GTM4"/>
<evidence type="ECO:0000259" key="1">
    <source>
        <dbReference type="PROSITE" id="PS50003"/>
    </source>
</evidence>
<evidence type="ECO:0000313" key="3">
    <source>
        <dbReference type="Proteomes" id="UP000187203"/>
    </source>
</evidence>